<feature type="chain" id="PRO_5038452429" description="Galactose oxidase" evidence="1">
    <location>
        <begin position="18"/>
        <end position="384"/>
    </location>
</feature>
<reference evidence="2" key="1">
    <citation type="submission" date="2021-06" db="EMBL/GenBank/DDBJ databases">
        <authorList>
            <person name="Huq M.A."/>
        </authorList>
    </citation>
    <scope>NUCLEOTIDE SEQUENCE</scope>
    <source>
        <strain evidence="2">MAH-26</strain>
    </source>
</reference>
<evidence type="ECO:0000256" key="1">
    <source>
        <dbReference type="SAM" id="SignalP"/>
    </source>
</evidence>
<evidence type="ECO:0000313" key="3">
    <source>
        <dbReference type="Proteomes" id="UP000812270"/>
    </source>
</evidence>
<dbReference type="PANTHER" id="PTHR23244">
    <property type="entry name" value="KELCH REPEAT DOMAIN"/>
    <property type="match status" value="1"/>
</dbReference>
<dbReference type="Pfam" id="PF24996">
    <property type="entry name" value="NANM"/>
    <property type="match status" value="2"/>
</dbReference>
<dbReference type="Proteomes" id="UP000812270">
    <property type="component" value="Unassembled WGS sequence"/>
</dbReference>
<keyword evidence="1" id="KW-0732">Signal</keyword>
<keyword evidence="3" id="KW-1185">Reference proteome</keyword>
<organism evidence="2 3">
    <name type="scientific">Pinibacter aurantiacus</name>
    <dbReference type="NCBI Taxonomy" id="2851599"/>
    <lineage>
        <taxon>Bacteria</taxon>
        <taxon>Pseudomonadati</taxon>
        <taxon>Bacteroidota</taxon>
        <taxon>Chitinophagia</taxon>
        <taxon>Chitinophagales</taxon>
        <taxon>Chitinophagaceae</taxon>
        <taxon>Pinibacter</taxon>
    </lineage>
</organism>
<sequence length="384" mass="42182">MKYIPFCIVASSLFVTADLSAQKNKVESISWNVSGQLPASNGKLLGFAGPVVGVNNNVLLVGGGANFPGDMPWNGGKKKYYDDLYVFKKDNKDSLVLFQSHKLPFSLAYAACVSTGKGLLVAGGENDEGISNKVFLIQWDDHDQNLQVINLPDLPHAVTNAAITVNNDKVYLVGGETVDAVSKTFLLLDLNKTIQAWQQLPSFPKPISHAVMVVQHNGKNDCIYVIGGRKRNIGSISDLYASTFQFDFKQRKWKEKSALPSPLSAGTGVAFEDDNIFLFGGDNGETFHRTEKLIAAIATEKDEDKKALLIKEKAYVQSNHPGFSKAVLKYNTLKDQWTIIKYIPYESPVTTTAVKWDDLIIIPGGEIKAGVRTSQIISAKIFYK</sequence>
<dbReference type="InterPro" id="IPR006652">
    <property type="entry name" value="Kelch_1"/>
</dbReference>
<dbReference type="InterPro" id="IPR056734">
    <property type="entry name" value="NANM"/>
</dbReference>
<proteinExistence type="predicted"/>
<accession>A0A9E2W7B1</accession>
<dbReference type="RefSeq" id="WP_217789481.1">
    <property type="nucleotide sequence ID" value="NZ_JAHSPG010000001.1"/>
</dbReference>
<dbReference type="EMBL" id="JAHSPG010000001">
    <property type="protein sequence ID" value="MBV4355937.1"/>
    <property type="molecule type" value="Genomic_DNA"/>
</dbReference>
<dbReference type="SMART" id="SM00612">
    <property type="entry name" value="Kelch"/>
    <property type="match status" value="2"/>
</dbReference>
<dbReference type="AlphaFoldDB" id="A0A9E2W7B1"/>
<protein>
    <recommendedName>
        <fullName evidence="4">Galactose oxidase</fullName>
    </recommendedName>
</protein>
<feature type="signal peptide" evidence="1">
    <location>
        <begin position="1"/>
        <end position="17"/>
    </location>
</feature>
<evidence type="ECO:0000313" key="2">
    <source>
        <dbReference type="EMBL" id="MBV4355937.1"/>
    </source>
</evidence>
<dbReference type="PANTHER" id="PTHR23244:SF471">
    <property type="entry name" value="GUANINE NUCLEOTIDE-BINDING PROTEIN SUBUNIT BETA 1-RELATED"/>
    <property type="match status" value="1"/>
</dbReference>
<evidence type="ECO:0008006" key="4">
    <source>
        <dbReference type="Google" id="ProtNLM"/>
    </source>
</evidence>
<name>A0A9E2W7B1_9BACT</name>
<gene>
    <name evidence="2" type="ORF">KTO63_02175</name>
</gene>
<comment type="caution">
    <text evidence="2">The sequence shown here is derived from an EMBL/GenBank/DDBJ whole genome shotgun (WGS) entry which is preliminary data.</text>
</comment>